<dbReference type="Proteomes" id="UP000280298">
    <property type="component" value="Chromosome"/>
</dbReference>
<keyword evidence="2" id="KW-1133">Transmembrane helix</keyword>
<keyword evidence="2" id="KW-0472">Membrane</keyword>
<keyword evidence="2" id="KW-0812">Transmembrane</keyword>
<evidence type="ECO:0000313" key="4">
    <source>
        <dbReference type="Proteomes" id="UP000280298"/>
    </source>
</evidence>
<gene>
    <name evidence="3" type="ORF">EJ357_18960</name>
</gene>
<evidence type="ECO:0000313" key="3">
    <source>
        <dbReference type="EMBL" id="AZQ35313.1"/>
    </source>
</evidence>
<dbReference type="KEGG" id="scya:EJ357_18960"/>
<feature type="region of interest" description="Disordered" evidence="1">
    <location>
        <begin position="1"/>
        <end position="22"/>
    </location>
</feature>
<dbReference type="RefSeq" id="WP_126392805.1">
    <property type="nucleotide sequence ID" value="NZ_CP034539.1"/>
</dbReference>
<dbReference type="EMBL" id="CP034539">
    <property type="protein sequence ID" value="AZQ35313.1"/>
    <property type="molecule type" value="Genomic_DNA"/>
</dbReference>
<keyword evidence="4" id="KW-1185">Reference proteome</keyword>
<organism evidence="3 4">
    <name type="scientific">Streptomyces cyaneochromogenes</name>
    <dbReference type="NCBI Taxonomy" id="2496836"/>
    <lineage>
        <taxon>Bacteria</taxon>
        <taxon>Bacillati</taxon>
        <taxon>Actinomycetota</taxon>
        <taxon>Actinomycetes</taxon>
        <taxon>Kitasatosporales</taxon>
        <taxon>Streptomycetaceae</taxon>
        <taxon>Streptomyces</taxon>
    </lineage>
</organism>
<name>A0A3S9M7X9_9ACTN</name>
<feature type="transmembrane region" description="Helical" evidence="2">
    <location>
        <begin position="37"/>
        <end position="57"/>
    </location>
</feature>
<sequence>MKSDLPVHQSAPPPTAPRAVDDPQTQSVLVATWRRGLVRLVVWGVVWALLTLAVVVIRDRDLETVRAVFLLLMFVSLRPLALASLSMQCVRAIDTTLGGHPWQYCTSVRRVRGARVRGGIAVQAKVGDGADDWTPVMKARAPFRWRRWTAELENGAWFAGDVRRGGVLALPGGRALTLVTVAGR</sequence>
<proteinExistence type="predicted"/>
<dbReference type="OrthoDB" id="4161336at2"/>
<evidence type="ECO:0000256" key="1">
    <source>
        <dbReference type="SAM" id="MobiDB-lite"/>
    </source>
</evidence>
<feature type="transmembrane region" description="Helical" evidence="2">
    <location>
        <begin position="69"/>
        <end position="87"/>
    </location>
</feature>
<accession>A0A3S9M7X9</accession>
<protein>
    <submittedName>
        <fullName evidence="3">Uncharacterized protein</fullName>
    </submittedName>
</protein>
<evidence type="ECO:0000256" key="2">
    <source>
        <dbReference type="SAM" id="Phobius"/>
    </source>
</evidence>
<dbReference type="AlphaFoldDB" id="A0A3S9M7X9"/>
<reference evidence="3 4" key="1">
    <citation type="journal article" date="2019" name="Int. J. Syst. Evol. Microbiol.">
        <title>Streptomyces cyaneochromogenes sp. nov., a blue pigment-producing actinomycete from manganese-contaminated soil.</title>
        <authorList>
            <person name="Tang X."/>
            <person name="Zhao J."/>
            <person name="Li K."/>
            <person name="Chen Z."/>
            <person name="Sun Y."/>
            <person name="Gao J."/>
        </authorList>
    </citation>
    <scope>NUCLEOTIDE SEQUENCE [LARGE SCALE GENOMIC DNA]</scope>
    <source>
        <strain evidence="3 4">MK-45</strain>
    </source>
</reference>